<reference evidence="1" key="1">
    <citation type="submission" date="2024-09" db="EMBL/GenBank/DDBJ databases">
        <authorList>
            <person name="Liu J."/>
        </authorList>
    </citation>
    <scope>NUCLEOTIDE SEQUENCE</scope>
    <source>
        <strain evidence="1">NBU2967</strain>
    </source>
</reference>
<name>A0ACC7LNG8_9FLAO</name>
<gene>
    <name evidence="1" type="ORF">ACEZ3G_16515</name>
</gene>
<dbReference type="Proteomes" id="UP001595191">
    <property type="component" value="Unassembled WGS sequence"/>
</dbReference>
<accession>A0ACC7LNG8</accession>
<keyword evidence="2" id="KW-1185">Reference proteome</keyword>
<evidence type="ECO:0000313" key="1">
    <source>
        <dbReference type="EMBL" id="MFH6605092.1"/>
    </source>
</evidence>
<proteinExistence type="predicted"/>
<dbReference type="EMBL" id="JBHFPV010000007">
    <property type="protein sequence ID" value="MFH6605092.1"/>
    <property type="molecule type" value="Genomic_DNA"/>
</dbReference>
<sequence length="152" mass="17255">MKTNIADFKIIGISTRTTNENGESAKVLGELWGTFYSERISAKIPNKDSDEIYAMYTDYESDYTGKYTAIIGHKVKSLQVVPDGLIGREFKGGKYTKLVAKGEMPEAIVNLWEKVWEEDQKLMRRYTVDFEIYGAKSQNGTESEVEVFLATE</sequence>
<evidence type="ECO:0000313" key="2">
    <source>
        <dbReference type="Proteomes" id="UP001595191"/>
    </source>
</evidence>
<organism evidence="1 2">
    <name type="scientific">Meishania litoralis</name>
    <dbReference type="NCBI Taxonomy" id="3434685"/>
    <lineage>
        <taxon>Bacteria</taxon>
        <taxon>Pseudomonadati</taxon>
        <taxon>Bacteroidota</taxon>
        <taxon>Flavobacteriia</taxon>
        <taxon>Flavobacteriales</taxon>
        <taxon>Flavobacteriaceae</taxon>
        <taxon>Meishania</taxon>
    </lineage>
</organism>
<protein>
    <submittedName>
        <fullName evidence="1">GyrI-like domain-containing protein</fullName>
    </submittedName>
</protein>
<comment type="caution">
    <text evidence="1">The sequence shown here is derived from an EMBL/GenBank/DDBJ whole genome shotgun (WGS) entry which is preliminary data.</text>
</comment>